<feature type="compositionally biased region" description="Basic and acidic residues" evidence="1">
    <location>
        <begin position="149"/>
        <end position="158"/>
    </location>
</feature>
<feature type="compositionally biased region" description="Basic residues" evidence="1">
    <location>
        <begin position="332"/>
        <end position="341"/>
    </location>
</feature>
<feature type="region of interest" description="Disordered" evidence="1">
    <location>
        <begin position="65"/>
        <end position="85"/>
    </location>
</feature>
<sequence>MNNSRQPHSQSSSTSPKSSQNFPPIIPVSQSLTSRSTFNASFIESVTSTNASGVEEKETISVVSTETNTFTTTSTSENPASNFKYSNNEKEKIRFSIVRKSAGKSANVFKNTLFQSTPEDDESQKQSPNVAVIAKNDEELQTKENVNLRPEKASKEVQDTISYNGTHRENSSRKRSRSRNSSQDIISQKKHTFSRESRSIAYESTPYRRYSPRMRSRSPHRYDSQWHYSPRGHSRSPQYYHRQRSRSPSPYRHYERRAGRSRSRSPTSRYQHYEPRRRRSRSRSGTPSQGYDNWRWRSAEHKRSYNGYDSYRRGYSKSRSRSPYSGYDSYRRRSPRSRSRSNSRPTGYHYQGSTNWSRGHNSRIQPSSGLYHKEPVSLSRKYENSDLMEERKAEHASNDRNIAPPPPPIVSPKPPPPLSEVKNPTPTPPPPPLSELKIPTPPPPPLPEHKNPNPPPPPLPKSKGSSPTSP</sequence>
<feature type="region of interest" description="Disordered" evidence="1">
    <location>
        <begin position="136"/>
        <end position="293"/>
    </location>
</feature>
<feature type="compositionally biased region" description="Low complexity" evidence="1">
    <location>
        <begin position="1"/>
        <end position="23"/>
    </location>
</feature>
<name>A0ABR2W274_9FUNG</name>
<dbReference type="EMBL" id="JASJQH010007139">
    <property type="protein sequence ID" value="KAK9717511.1"/>
    <property type="molecule type" value="Genomic_DNA"/>
</dbReference>
<feature type="region of interest" description="Disordered" evidence="1">
    <location>
        <begin position="1"/>
        <end position="28"/>
    </location>
</feature>
<protein>
    <submittedName>
        <fullName evidence="2">Uncharacterized protein</fullName>
    </submittedName>
</protein>
<feature type="compositionally biased region" description="Pro residues" evidence="1">
    <location>
        <begin position="403"/>
        <end position="418"/>
    </location>
</feature>
<dbReference type="Proteomes" id="UP001479436">
    <property type="component" value="Unassembled WGS sequence"/>
</dbReference>
<gene>
    <name evidence="2" type="ORF">K7432_006159</name>
</gene>
<proteinExistence type="predicted"/>
<feature type="region of interest" description="Disordered" evidence="1">
    <location>
        <begin position="306"/>
        <end position="470"/>
    </location>
</feature>
<feature type="compositionally biased region" description="Low complexity" evidence="1">
    <location>
        <begin position="65"/>
        <end position="78"/>
    </location>
</feature>
<feature type="compositionally biased region" description="Low complexity" evidence="1">
    <location>
        <begin position="461"/>
        <end position="470"/>
    </location>
</feature>
<evidence type="ECO:0000313" key="2">
    <source>
        <dbReference type="EMBL" id="KAK9717511.1"/>
    </source>
</evidence>
<organism evidence="2 3">
    <name type="scientific">Basidiobolus ranarum</name>
    <dbReference type="NCBI Taxonomy" id="34480"/>
    <lineage>
        <taxon>Eukaryota</taxon>
        <taxon>Fungi</taxon>
        <taxon>Fungi incertae sedis</taxon>
        <taxon>Zoopagomycota</taxon>
        <taxon>Entomophthoromycotina</taxon>
        <taxon>Basidiobolomycetes</taxon>
        <taxon>Basidiobolales</taxon>
        <taxon>Basidiobolaceae</taxon>
        <taxon>Basidiobolus</taxon>
    </lineage>
</organism>
<feature type="compositionally biased region" description="Basic and acidic residues" evidence="1">
    <location>
        <begin position="371"/>
        <end position="398"/>
    </location>
</feature>
<evidence type="ECO:0000313" key="3">
    <source>
        <dbReference type="Proteomes" id="UP001479436"/>
    </source>
</evidence>
<evidence type="ECO:0000256" key="1">
    <source>
        <dbReference type="SAM" id="MobiDB-lite"/>
    </source>
</evidence>
<feature type="compositionally biased region" description="Pro residues" evidence="1">
    <location>
        <begin position="425"/>
        <end position="460"/>
    </location>
</feature>
<feature type="compositionally biased region" description="Basic residues" evidence="1">
    <location>
        <begin position="210"/>
        <end position="219"/>
    </location>
</feature>
<feature type="compositionally biased region" description="Polar residues" evidence="1">
    <location>
        <begin position="351"/>
        <end position="368"/>
    </location>
</feature>
<keyword evidence="3" id="KW-1185">Reference proteome</keyword>
<accession>A0ABR2W274</accession>
<reference evidence="2 3" key="1">
    <citation type="submission" date="2023-04" db="EMBL/GenBank/DDBJ databases">
        <title>Genome of Basidiobolus ranarum AG-B5.</title>
        <authorList>
            <person name="Stajich J.E."/>
            <person name="Carter-House D."/>
            <person name="Gryganskyi A."/>
        </authorList>
    </citation>
    <scope>NUCLEOTIDE SEQUENCE [LARGE SCALE GENOMIC DNA]</scope>
    <source>
        <strain evidence="2 3">AG-B5</strain>
    </source>
</reference>
<comment type="caution">
    <text evidence="2">The sequence shown here is derived from an EMBL/GenBank/DDBJ whole genome shotgun (WGS) entry which is preliminary data.</text>
</comment>